<sequence length="433" mass="47271">MTTFTVYCHGTGFNSVKGREKDELVAWFHDHTAGNCVSFSGSLVKAGSYMINEGPGHGGKGGIALPQQINPMTGNEKTSRTLGQRANPFSSPSFADHARGNTGGKTKFMANMKGNVDGQGWDENVLRTVNIIQDLKFEKGQDIDRVNLVGWSRGAVTCIRIAHLMHEVFGTSIECNIFGVDPVAGKDAGLTMEDTRILQPNVRRYVAVLAMHEMRKTFKPQDWSRMAMDPEVTTAVLLPMPGVHAAQVIAGTPVDAAHITRNLAAGCLRAWGTPLTGTPYNHLSTPQDMCEAYGRLVLSLSEHAKYQTSGLKNRIIGMGLRRRDFAKHSKMDTYTRGGKESYWVNEHHRACFAAAFPGAYQTIFESTGSGEAPLKNVDPVLFRAMANRNGIRASLMAKGLLVDHPVYTVEIGGGRYGHELAAVPWPAFFPLHA</sequence>
<dbReference type="Gene3D" id="3.40.50.1820">
    <property type="entry name" value="alpha/beta hydrolase"/>
    <property type="match status" value="1"/>
</dbReference>
<gene>
    <name evidence="1" type="ORF">VVD49_13945</name>
</gene>
<dbReference type="Proteomes" id="UP001331561">
    <property type="component" value="Unassembled WGS sequence"/>
</dbReference>
<dbReference type="EMBL" id="JAYXHS010000002">
    <property type="protein sequence ID" value="MEC5386833.1"/>
    <property type="molecule type" value="Genomic_DNA"/>
</dbReference>
<accession>A0ABU6K720</accession>
<name>A0ABU6K720_9RHOO</name>
<organism evidence="1 2">
    <name type="scientific">Uliginosibacterium silvisoli</name>
    <dbReference type="NCBI Taxonomy" id="3114758"/>
    <lineage>
        <taxon>Bacteria</taxon>
        <taxon>Pseudomonadati</taxon>
        <taxon>Pseudomonadota</taxon>
        <taxon>Betaproteobacteria</taxon>
        <taxon>Rhodocyclales</taxon>
        <taxon>Zoogloeaceae</taxon>
        <taxon>Uliginosibacterium</taxon>
    </lineage>
</organism>
<evidence type="ECO:0000313" key="1">
    <source>
        <dbReference type="EMBL" id="MEC5386833.1"/>
    </source>
</evidence>
<dbReference type="RefSeq" id="WP_327599791.1">
    <property type="nucleotide sequence ID" value="NZ_JAYXHS010000002.1"/>
</dbReference>
<keyword evidence="2" id="KW-1185">Reference proteome</keyword>
<reference evidence="1 2" key="1">
    <citation type="submission" date="2024-01" db="EMBL/GenBank/DDBJ databases">
        <title>Uliginosibacterium soil sp. nov.</title>
        <authorList>
            <person name="Lv Y."/>
        </authorList>
    </citation>
    <scope>NUCLEOTIDE SEQUENCE [LARGE SCALE GENOMIC DNA]</scope>
    <source>
        <strain evidence="1 2">H3</strain>
    </source>
</reference>
<evidence type="ECO:0000313" key="2">
    <source>
        <dbReference type="Proteomes" id="UP001331561"/>
    </source>
</evidence>
<proteinExistence type="predicted"/>
<comment type="caution">
    <text evidence="1">The sequence shown here is derived from an EMBL/GenBank/DDBJ whole genome shotgun (WGS) entry which is preliminary data.</text>
</comment>
<protein>
    <recommendedName>
        <fullName evidence="3">DUF2235 domain-containing protein</fullName>
    </recommendedName>
</protein>
<dbReference type="SUPFAM" id="SSF53474">
    <property type="entry name" value="alpha/beta-Hydrolases"/>
    <property type="match status" value="1"/>
</dbReference>
<evidence type="ECO:0008006" key="3">
    <source>
        <dbReference type="Google" id="ProtNLM"/>
    </source>
</evidence>
<dbReference type="InterPro" id="IPR029058">
    <property type="entry name" value="AB_hydrolase_fold"/>
</dbReference>